<proteinExistence type="predicted"/>
<evidence type="ECO:0000313" key="2">
    <source>
        <dbReference type="Proteomes" id="UP000729402"/>
    </source>
</evidence>
<comment type="caution">
    <text evidence="1">The sequence shown here is derived from an EMBL/GenBank/DDBJ whole genome shotgun (WGS) entry which is preliminary data.</text>
</comment>
<accession>A0A8J5VDY6</accession>
<dbReference type="EMBL" id="JAAALK010000953">
    <property type="protein sequence ID" value="KAG8043578.1"/>
    <property type="molecule type" value="Genomic_DNA"/>
</dbReference>
<reference evidence="1" key="1">
    <citation type="journal article" date="2021" name="bioRxiv">
        <title>Whole Genome Assembly and Annotation of Northern Wild Rice, Zizania palustris L., Supports a Whole Genome Duplication in the Zizania Genus.</title>
        <authorList>
            <person name="Haas M."/>
            <person name="Kono T."/>
            <person name="Macchietto M."/>
            <person name="Millas R."/>
            <person name="McGilp L."/>
            <person name="Shao M."/>
            <person name="Duquette J."/>
            <person name="Hirsch C.N."/>
            <person name="Kimball J."/>
        </authorList>
    </citation>
    <scope>NUCLEOTIDE SEQUENCE</scope>
    <source>
        <tissue evidence="1">Fresh leaf tissue</tissue>
    </source>
</reference>
<sequence length="67" mass="7611">MKTWPRVVKSFGAPLLCGDCHCKPTNIPYELLPRARVSLPKVHRFKIFLMTISSRQNGNTFTSSMDS</sequence>
<dbReference type="AlphaFoldDB" id="A0A8J5VDY6"/>
<reference evidence="1" key="2">
    <citation type="submission" date="2021-02" db="EMBL/GenBank/DDBJ databases">
        <authorList>
            <person name="Kimball J.A."/>
            <person name="Haas M.W."/>
            <person name="Macchietto M."/>
            <person name="Kono T."/>
            <person name="Duquette J."/>
            <person name="Shao M."/>
        </authorList>
    </citation>
    <scope>NUCLEOTIDE SEQUENCE</scope>
    <source>
        <tissue evidence="1">Fresh leaf tissue</tissue>
    </source>
</reference>
<evidence type="ECO:0000313" key="1">
    <source>
        <dbReference type="EMBL" id="KAG8043578.1"/>
    </source>
</evidence>
<keyword evidence="2" id="KW-1185">Reference proteome</keyword>
<name>A0A8J5VDY6_ZIZPA</name>
<organism evidence="1 2">
    <name type="scientific">Zizania palustris</name>
    <name type="common">Northern wild rice</name>
    <dbReference type="NCBI Taxonomy" id="103762"/>
    <lineage>
        <taxon>Eukaryota</taxon>
        <taxon>Viridiplantae</taxon>
        <taxon>Streptophyta</taxon>
        <taxon>Embryophyta</taxon>
        <taxon>Tracheophyta</taxon>
        <taxon>Spermatophyta</taxon>
        <taxon>Magnoliopsida</taxon>
        <taxon>Liliopsida</taxon>
        <taxon>Poales</taxon>
        <taxon>Poaceae</taxon>
        <taxon>BOP clade</taxon>
        <taxon>Oryzoideae</taxon>
        <taxon>Oryzeae</taxon>
        <taxon>Zizaniinae</taxon>
        <taxon>Zizania</taxon>
    </lineage>
</organism>
<protein>
    <submittedName>
        <fullName evidence="1">Uncharacterized protein</fullName>
    </submittedName>
</protein>
<gene>
    <name evidence="1" type="ORF">GUJ93_ZPchr0458g22591</name>
</gene>
<dbReference type="Proteomes" id="UP000729402">
    <property type="component" value="Unassembled WGS sequence"/>
</dbReference>